<dbReference type="GO" id="GO:0008080">
    <property type="term" value="F:N-acetyltransferase activity"/>
    <property type="evidence" value="ECO:0007669"/>
    <property type="project" value="UniProtKB-ARBA"/>
</dbReference>
<evidence type="ECO:0000313" key="5">
    <source>
        <dbReference type="Proteomes" id="UP000295565"/>
    </source>
</evidence>
<comment type="caution">
    <text evidence="4">The sequence shown here is derived from an EMBL/GenBank/DDBJ whole genome shotgun (WGS) entry which is preliminary data.</text>
</comment>
<evidence type="ECO:0000256" key="1">
    <source>
        <dbReference type="ARBA" id="ARBA00022679"/>
    </source>
</evidence>
<evidence type="ECO:0000256" key="2">
    <source>
        <dbReference type="ARBA" id="ARBA00023315"/>
    </source>
</evidence>
<feature type="domain" description="N-acetyltransferase" evidence="3">
    <location>
        <begin position="3"/>
        <end position="159"/>
    </location>
</feature>
<keyword evidence="4" id="KW-0689">Ribosomal protein</keyword>
<protein>
    <submittedName>
        <fullName evidence="4">Ribosomal protein S18 acetylase RimI-like enzyme</fullName>
    </submittedName>
</protein>
<keyword evidence="5" id="KW-1185">Reference proteome</keyword>
<dbReference type="AlphaFoldDB" id="A0A4R1JAM4"/>
<dbReference type="PANTHER" id="PTHR10545:SF29">
    <property type="entry name" value="GH14572P-RELATED"/>
    <property type="match status" value="1"/>
</dbReference>
<dbReference type="PANTHER" id="PTHR10545">
    <property type="entry name" value="DIAMINE N-ACETYLTRANSFERASE"/>
    <property type="match status" value="1"/>
</dbReference>
<dbReference type="Proteomes" id="UP000295565">
    <property type="component" value="Unassembled WGS sequence"/>
</dbReference>
<dbReference type="InterPro" id="IPR016181">
    <property type="entry name" value="Acyl_CoA_acyltransferase"/>
</dbReference>
<dbReference type="OrthoDB" id="9805924at2"/>
<proteinExistence type="predicted"/>
<organism evidence="4 5">
    <name type="scientific">Celerinatantimonas diazotrophica</name>
    <dbReference type="NCBI Taxonomy" id="412034"/>
    <lineage>
        <taxon>Bacteria</taxon>
        <taxon>Pseudomonadati</taxon>
        <taxon>Pseudomonadota</taxon>
        <taxon>Gammaproteobacteria</taxon>
        <taxon>Celerinatantimonadaceae</taxon>
        <taxon>Celerinatantimonas</taxon>
    </lineage>
</organism>
<evidence type="ECO:0000259" key="3">
    <source>
        <dbReference type="PROSITE" id="PS51186"/>
    </source>
</evidence>
<dbReference type="RefSeq" id="WP_131913356.1">
    <property type="nucleotide sequence ID" value="NZ_OU594967.1"/>
</dbReference>
<dbReference type="Gene3D" id="3.40.630.30">
    <property type="match status" value="1"/>
</dbReference>
<keyword evidence="4" id="KW-0687">Ribonucleoprotein</keyword>
<accession>A0A4R1JAM4</accession>
<dbReference type="EMBL" id="SMGD01000014">
    <property type="protein sequence ID" value="TCK47547.1"/>
    <property type="molecule type" value="Genomic_DNA"/>
</dbReference>
<dbReference type="InterPro" id="IPR051016">
    <property type="entry name" value="Diverse_Substrate_AcTransf"/>
</dbReference>
<keyword evidence="1" id="KW-0808">Transferase</keyword>
<dbReference type="GO" id="GO:0005840">
    <property type="term" value="C:ribosome"/>
    <property type="evidence" value="ECO:0007669"/>
    <property type="project" value="UniProtKB-KW"/>
</dbReference>
<dbReference type="Pfam" id="PF00583">
    <property type="entry name" value="Acetyltransf_1"/>
    <property type="match status" value="1"/>
</dbReference>
<dbReference type="InterPro" id="IPR000182">
    <property type="entry name" value="GNAT_dom"/>
</dbReference>
<evidence type="ECO:0000313" key="4">
    <source>
        <dbReference type="EMBL" id="TCK47547.1"/>
    </source>
</evidence>
<name>A0A4R1JAM4_9GAMM</name>
<dbReference type="PROSITE" id="PS51186">
    <property type="entry name" value="GNAT"/>
    <property type="match status" value="1"/>
</dbReference>
<reference evidence="4 5" key="1">
    <citation type="submission" date="2019-03" db="EMBL/GenBank/DDBJ databases">
        <title>Genomic Encyclopedia of Type Strains, Phase IV (KMG-IV): sequencing the most valuable type-strain genomes for metagenomic binning, comparative biology and taxonomic classification.</title>
        <authorList>
            <person name="Goeker M."/>
        </authorList>
    </citation>
    <scope>NUCLEOTIDE SEQUENCE [LARGE SCALE GENOMIC DNA]</scope>
    <source>
        <strain evidence="4 5">DSM 18577</strain>
    </source>
</reference>
<keyword evidence="2" id="KW-0012">Acyltransferase</keyword>
<dbReference type="SUPFAM" id="SSF55729">
    <property type="entry name" value="Acyl-CoA N-acyltransferases (Nat)"/>
    <property type="match status" value="1"/>
</dbReference>
<gene>
    <name evidence="4" type="ORF">EV690_2578</name>
</gene>
<sequence>MSILIRQLTLDDVHEAAVIFDEMYQFYFAKPPQFVDIEPYLCKRVLSDNSPMTVMGIFSDDKLVGFATFTILFPAPALSGQMFIKDLFISEQYRAQRLGLKLLKYLAKLALENSCSRLDWTAEQSNPKAGAFYRKIGATHVTDKEYFRFSDEALSRFAEYEF</sequence>